<feature type="region of interest" description="Disordered" evidence="6">
    <location>
        <begin position="195"/>
        <end position="229"/>
    </location>
</feature>
<comment type="subcellular location">
    <subcellularLocation>
        <location evidence="1">Nucleus</location>
    </subcellularLocation>
</comment>
<evidence type="ECO:0000256" key="4">
    <source>
        <dbReference type="ARBA" id="ARBA00023163"/>
    </source>
</evidence>
<evidence type="ECO:0000256" key="6">
    <source>
        <dbReference type="SAM" id="MobiDB-lite"/>
    </source>
</evidence>
<keyword evidence="5" id="KW-0539">Nucleus</keyword>
<dbReference type="PROSITE" id="PS50066">
    <property type="entry name" value="MADS_BOX_2"/>
    <property type="match status" value="1"/>
</dbReference>
<dbReference type="PANTHER" id="PTHR48019">
    <property type="entry name" value="SERUM RESPONSE FACTOR HOMOLOG"/>
    <property type="match status" value="1"/>
</dbReference>
<dbReference type="SMART" id="SM00432">
    <property type="entry name" value="MADS"/>
    <property type="match status" value="1"/>
</dbReference>
<dbReference type="Gene3D" id="3.40.1810.10">
    <property type="entry name" value="Transcription factor, MADS-box"/>
    <property type="match status" value="1"/>
</dbReference>
<dbReference type="CDD" id="cd00266">
    <property type="entry name" value="MADS_SRF_like"/>
    <property type="match status" value="1"/>
</dbReference>
<dbReference type="PRINTS" id="PR00404">
    <property type="entry name" value="MADSDOMAIN"/>
</dbReference>
<evidence type="ECO:0000256" key="2">
    <source>
        <dbReference type="ARBA" id="ARBA00023015"/>
    </source>
</evidence>
<dbReference type="AlphaFoldDB" id="A0A843W0W4"/>
<keyword evidence="9" id="KW-1185">Reference proteome</keyword>
<evidence type="ECO:0000313" key="8">
    <source>
        <dbReference type="EMBL" id="MQM00418.1"/>
    </source>
</evidence>
<organism evidence="8 9">
    <name type="scientific">Colocasia esculenta</name>
    <name type="common">Wild taro</name>
    <name type="synonym">Arum esculentum</name>
    <dbReference type="NCBI Taxonomy" id="4460"/>
    <lineage>
        <taxon>Eukaryota</taxon>
        <taxon>Viridiplantae</taxon>
        <taxon>Streptophyta</taxon>
        <taxon>Embryophyta</taxon>
        <taxon>Tracheophyta</taxon>
        <taxon>Spermatophyta</taxon>
        <taxon>Magnoliopsida</taxon>
        <taxon>Liliopsida</taxon>
        <taxon>Araceae</taxon>
        <taxon>Aroideae</taxon>
        <taxon>Colocasieae</taxon>
        <taxon>Colocasia</taxon>
    </lineage>
</organism>
<gene>
    <name evidence="8" type="ORF">Taro_033151</name>
</gene>
<dbReference type="InterPro" id="IPR050142">
    <property type="entry name" value="MADS-box/MEF2_TF"/>
</dbReference>
<dbReference type="GO" id="GO:0046983">
    <property type="term" value="F:protein dimerization activity"/>
    <property type="evidence" value="ECO:0007669"/>
    <property type="project" value="InterPro"/>
</dbReference>
<evidence type="ECO:0000256" key="3">
    <source>
        <dbReference type="ARBA" id="ARBA00023125"/>
    </source>
</evidence>
<comment type="caution">
    <text evidence="8">The sequence shown here is derived from an EMBL/GenBank/DDBJ whole genome shotgun (WGS) entry which is preliminary data.</text>
</comment>
<keyword evidence="2" id="KW-0805">Transcription regulation</keyword>
<dbReference type="GO" id="GO:0005634">
    <property type="term" value="C:nucleus"/>
    <property type="evidence" value="ECO:0007669"/>
    <property type="project" value="UniProtKB-SubCell"/>
</dbReference>
<keyword evidence="4" id="KW-0804">Transcription</keyword>
<evidence type="ECO:0000256" key="1">
    <source>
        <dbReference type="ARBA" id="ARBA00004123"/>
    </source>
</evidence>
<dbReference type="InterPro" id="IPR033897">
    <property type="entry name" value="SRF-like_MADS-box"/>
</dbReference>
<keyword evidence="3" id="KW-0238">DNA-binding</keyword>
<feature type="domain" description="MADS-box" evidence="7">
    <location>
        <begin position="43"/>
        <end position="91"/>
    </location>
</feature>
<dbReference type="Pfam" id="PF00319">
    <property type="entry name" value="SRF-TF"/>
    <property type="match status" value="1"/>
</dbReference>
<dbReference type="Proteomes" id="UP000652761">
    <property type="component" value="Unassembled WGS sequence"/>
</dbReference>
<feature type="compositionally biased region" description="Polar residues" evidence="6">
    <location>
        <begin position="215"/>
        <end position="229"/>
    </location>
</feature>
<evidence type="ECO:0000259" key="7">
    <source>
        <dbReference type="PROSITE" id="PS50066"/>
    </source>
</evidence>
<dbReference type="EMBL" id="NMUH01002510">
    <property type="protein sequence ID" value="MQM00418.1"/>
    <property type="molecule type" value="Genomic_DNA"/>
</dbReference>
<dbReference type="GO" id="GO:0045944">
    <property type="term" value="P:positive regulation of transcription by RNA polymerase II"/>
    <property type="evidence" value="ECO:0007669"/>
    <property type="project" value="InterPro"/>
</dbReference>
<dbReference type="InterPro" id="IPR036879">
    <property type="entry name" value="TF_MADSbox_sf"/>
</dbReference>
<reference evidence="8" key="1">
    <citation type="submission" date="2017-07" db="EMBL/GenBank/DDBJ databases">
        <title>Taro Niue Genome Assembly and Annotation.</title>
        <authorList>
            <person name="Atibalentja N."/>
            <person name="Keating K."/>
            <person name="Fields C.J."/>
        </authorList>
    </citation>
    <scope>NUCLEOTIDE SEQUENCE</scope>
    <source>
        <strain evidence="8">Niue_2</strain>
        <tissue evidence="8">Leaf</tissue>
    </source>
</reference>
<accession>A0A843W0W4</accession>
<dbReference type="SMR" id="A0A843W0W4"/>
<evidence type="ECO:0000313" key="9">
    <source>
        <dbReference type="Proteomes" id="UP000652761"/>
    </source>
</evidence>
<evidence type="ECO:0000256" key="5">
    <source>
        <dbReference type="ARBA" id="ARBA00023242"/>
    </source>
</evidence>
<sequence length="255" mass="28587">MDQEPRAQQPFLGQPMGLPFFLPPLPPLPAPFLNLPPPGEGGPPKRKIKIHLLREDPQRRSTFKKRRKGIMKKAEELHILCEVDTCVIIYGAGESEPKVWPDTEEAARMCRDFKQLPEMERMRMMRTQAQFLQELVNKKAQQLWHQHDEIADVQLRGYVYEGLFGGDVGGLPRQCLISMHAIIREMLKDRYERCSTLRGDSSDPPPLVAAPPQGNPTNDAAVPSTSTSTDANLEAIARGFLLDDVSGLPPSGENM</sequence>
<dbReference type="GO" id="GO:0000987">
    <property type="term" value="F:cis-regulatory region sequence-specific DNA binding"/>
    <property type="evidence" value="ECO:0007669"/>
    <property type="project" value="InterPro"/>
</dbReference>
<proteinExistence type="predicted"/>
<dbReference type="OrthoDB" id="678337at2759"/>
<dbReference type="GO" id="GO:0000981">
    <property type="term" value="F:DNA-binding transcription factor activity, RNA polymerase II-specific"/>
    <property type="evidence" value="ECO:0007669"/>
    <property type="project" value="InterPro"/>
</dbReference>
<dbReference type="SUPFAM" id="SSF55455">
    <property type="entry name" value="SRF-like"/>
    <property type="match status" value="1"/>
</dbReference>
<dbReference type="InterPro" id="IPR002100">
    <property type="entry name" value="TF_MADSbox"/>
</dbReference>
<protein>
    <recommendedName>
        <fullName evidence="7">MADS-box domain-containing protein</fullName>
    </recommendedName>
</protein>
<name>A0A843W0W4_COLES</name>